<name>A0A8T1VBV5_9STRA</name>
<comment type="caution">
    <text evidence="2">The sequence shown here is derived from an EMBL/GenBank/DDBJ whole genome shotgun (WGS) entry which is preliminary data.</text>
</comment>
<proteinExistence type="predicted"/>
<evidence type="ECO:0000256" key="1">
    <source>
        <dbReference type="SAM" id="MobiDB-lite"/>
    </source>
</evidence>
<accession>A0A8T1VBV5</accession>
<feature type="compositionally biased region" description="Basic and acidic residues" evidence="1">
    <location>
        <begin position="65"/>
        <end position="84"/>
    </location>
</feature>
<gene>
    <name evidence="2" type="ORF">PHYPSEUDO_009934</name>
</gene>
<dbReference type="EMBL" id="JAGDFM010000414">
    <property type="protein sequence ID" value="KAG7378541.1"/>
    <property type="molecule type" value="Genomic_DNA"/>
</dbReference>
<evidence type="ECO:0000313" key="2">
    <source>
        <dbReference type="EMBL" id="KAG7378541.1"/>
    </source>
</evidence>
<sequence length="103" mass="10875">MRAGNAASKETITDMDENYASAHLATLGLLVGQPRGEFDGDAGEAPSSSPSSSSSSSSEGSEGSAVKEPRCHRGFRPEGRRGEAPEQPCFGPYPARYHLEPFC</sequence>
<reference evidence="2" key="1">
    <citation type="submission" date="2021-02" db="EMBL/GenBank/DDBJ databases">
        <authorList>
            <person name="Palmer J.M."/>
        </authorList>
    </citation>
    <scope>NUCLEOTIDE SEQUENCE</scope>
    <source>
        <strain evidence="2">SCRP734</strain>
    </source>
</reference>
<feature type="compositionally biased region" description="Low complexity" evidence="1">
    <location>
        <begin position="43"/>
        <end position="64"/>
    </location>
</feature>
<protein>
    <submittedName>
        <fullName evidence="2">Uncharacterized protein</fullName>
    </submittedName>
</protein>
<organism evidence="2 3">
    <name type="scientific">Phytophthora pseudosyringae</name>
    <dbReference type="NCBI Taxonomy" id="221518"/>
    <lineage>
        <taxon>Eukaryota</taxon>
        <taxon>Sar</taxon>
        <taxon>Stramenopiles</taxon>
        <taxon>Oomycota</taxon>
        <taxon>Peronosporomycetes</taxon>
        <taxon>Peronosporales</taxon>
        <taxon>Peronosporaceae</taxon>
        <taxon>Phytophthora</taxon>
    </lineage>
</organism>
<evidence type="ECO:0000313" key="3">
    <source>
        <dbReference type="Proteomes" id="UP000694044"/>
    </source>
</evidence>
<keyword evidence="3" id="KW-1185">Reference proteome</keyword>
<dbReference type="AlphaFoldDB" id="A0A8T1VBV5"/>
<feature type="region of interest" description="Disordered" evidence="1">
    <location>
        <begin position="32"/>
        <end position="93"/>
    </location>
</feature>
<dbReference type="Proteomes" id="UP000694044">
    <property type="component" value="Unassembled WGS sequence"/>
</dbReference>